<gene>
    <name evidence="9" type="ORF">GCM10022268_31710</name>
</gene>
<evidence type="ECO:0000256" key="3">
    <source>
        <dbReference type="ARBA" id="ARBA00022679"/>
    </source>
</evidence>
<dbReference type="Gene3D" id="3.30.565.10">
    <property type="entry name" value="Histidine kinase-like ATPase, C-terminal domain"/>
    <property type="match status" value="1"/>
</dbReference>
<dbReference type="Pfam" id="PF02518">
    <property type="entry name" value="HATPase_c"/>
    <property type="match status" value="1"/>
</dbReference>
<dbReference type="SMART" id="SM00387">
    <property type="entry name" value="HATPase_c"/>
    <property type="match status" value="1"/>
</dbReference>
<evidence type="ECO:0000256" key="4">
    <source>
        <dbReference type="ARBA" id="ARBA00022741"/>
    </source>
</evidence>
<organism evidence="9 10">
    <name type="scientific">Sphingomonas cynarae</name>
    <dbReference type="NCBI Taxonomy" id="930197"/>
    <lineage>
        <taxon>Bacteria</taxon>
        <taxon>Pseudomonadati</taxon>
        <taxon>Pseudomonadota</taxon>
        <taxon>Alphaproteobacteria</taxon>
        <taxon>Sphingomonadales</taxon>
        <taxon>Sphingomonadaceae</taxon>
        <taxon>Sphingomonas</taxon>
    </lineage>
</organism>
<sequence length="453" mass="47483">MVMTLDLPVDDRTAYAVIDRDGRLLSADAAIAGLNGRAGGVLGLPLAVPQLAAAVWLTQRLGIPVSRRLIVADEEADVELNIQVEPEGDHIQMAVSGWTICPVWQPGPGMMLAHRVDDGLAWETDAALRFVFLASQVGPDRGIDPATMLGRPLTALFRFDDGAAPILDALAGRRRRIEQAAVNRITGRGMILSATLRTDPMGGVAGLVGTARLAPTDPPGEDVLATAFTAGLDRALRTSLNRIVGEADAIGVRQDGPIATDYADYAGDIASAGRHLMGMVDDLIDLQAIERPDFVPAAESVDLADLGRRAAGLLAVRADHAGVTIDRPDAEARSPCIGDPRRILQILVNLVGNALRYSPTGGSVAIDTDWSGGAARITIADRGKGIAAEDQARIFGKFERVDPGEAGGNGLGLFIARRLATAMGGDLTVESAPGEGARFTLTLPARQASGDQQ</sequence>
<evidence type="ECO:0000313" key="9">
    <source>
        <dbReference type="EMBL" id="GAA3721133.1"/>
    </source>
</evidence>
<evidence type="ECO:0000256" key="1">
    <source>
        <dbReference type="ARBA" id="ARBA00000085"/>
    </source>
</evidence>
<evidence type="ECO:0000256" key="5">
    <source>
        <dbReference type="ARBA" id="ARBA00022777"/>
    </source>
</evidence>
<dbReference type="InterPro" id="IPR036097">
    <property type="entry name" value="HisK_dim/P_sf"/>
</dbReference>
<dbReference type="SUPFAM" id="SSF55874">
    <property type="entry name" value="ATPase domain of HSP90 chaperone/DNA topoisomerase II/histidine kinase"/>
    <property type="match status" value="1"/>
</dbReference>
<keyword evidence="4" id="KW-0547">Nucleotide-binding</keyword>
<keyword evidence="7" id="KW-0902">Two-component regulatory system</keyword>
<evidence type="ECO:0000313" key="10">
    <source>
        <dbReference type="Proteomes" id="UP001500523"/>
    </source>
</evidence>
<keyword evidence="3" id="KW-0808">Transferase</keyword>
<evidence type="ECO:0000259" key="8">
    <source>
        <dbReference type="PROSITE" id="PS50109"/>
    </source>
</evidence>
<keyword evidence="10" id="KW-1185">Reference proteome</keyword>
<evidence type="ECO:0000256" key="7">
    <source>
        <dbReference type="ARBA" id="ARBA00023012"/>
    </source>
</evidence>
<name>A0ABP7ESD2_9SPHN</name>
<evidence type="ECO:0000256" key="6">
    <source>
        <dbReference type="ARBA" id="ARBA00022840"/>
    </source>
</evidence>
<dbReference type="EC" id="2.7.13.3" evidence="2"/>
<dbReference type="PANTHER" id="PTHR42878:SF7">
    <property type="entry name" value="SENSOR HISTIDINE KINASE GLRK"/>
    <property type="match status" value="1"/>
</dbReference>
<dbReference type="PRINTS" id="PR00344">
    <property type="entry name" value="BCTRLSENSOR"/>
</dbReference>
<dbReference type="EMBL" id="BAABBF010000009">
    <property type="protein sequence ID" value="GAA3721133.1"/>
    <property type="molecule type" value="Genomic_DNA"/>
</dbReference>
<dbReference type="PANTHER" id="PTHR42878">
    <property type="entry name" value="TWO-COMPONENT HISTIDINE KINASE"/>
    <property type="match status" value="1"/>
</dbReference>
<dbReference type="SUPFAM" id="SSF47384">
    <property type="entry name" value="Homodimeric domain of signal transducing histidine kinase"/>
    <property type="match status" value="1"/>
</dbReference>
<dbReference type="InterPro" id="IPR050351">
    <property type="entry name" value="BphY/WalK/GraS-like"/>
</dbReference>
<keyword evidence="6" id="KW-0067">ATP-binding</keyword>
<proteinExistence type="predicted"/>
<dbReference type="InterPro" id="IPR004358">
    <property type="entry name" value="Sig_transdc_His_kin-like_C"/>
</dbReference>
<dbReference type="PROSITE" id="PS50109">
    <property type="entry name" value="HIS_KIN"/>
    <property type="match status" value="1"/>
</dbReference>
<dbReference type="InterPro" id="IPR005467">
    <property type="entry name" value="His_kinase_dom"/>
</dbReference>
<comment type="catalytic activity">
    <reaction evidence="1">
        <text>ATP + protein L-histidine = ADP + protein N-phospho-L-histidine.</text>
        <dbReference type="EC" id="2.7.13.3"/>
    </reaction>
</comment>
<keyword evidence="5" id="KW-0418">Kinase</keyword>
<dbReference type="Proteomes" id="UP001500523">
    <property type="component" value="Unassembled WGS sequence"/>
</dbReference>
<dbReference type="InterPro" id="IPR003594">
    <property type="entry name" value="HATPase_dom"/>
</dbReference>
<protein>
    <recommendedName>
        <fullName evidence="2">histidine kinase</fullName>
        <ecNumber evidence="2">2.7.13.3</ecNumber>
    </recommendedName>
</protein>
<reference evidence="10" key="1">
    <citation type="journal article" date="2019" name="Int. J. Syst. Evol. Microbiol.">
        <title>The Global Catalogue of Microorganisms (GCM) 10K type strain sequencing project: providing services to taxonomists for standard genome sequencing and annotation.</title>
        <authorList>
            <consortium name="The Broad Institute Genomics Platform"/>
            <consortium name="The Broad Institute Genome Sequencing Center for Infectious Disease"/>
            <person name="Wu L."/>
            <person name="Ma J."/>
        </authorList>
    </citation>
    <scope>NUCLEOTIDE SEQUENCE [LARGE SCALE GENOMIC DNA]</scope>
    <source>
        <strain evidence="10">JCM 17498</strain>
    </source>
</reference>
<comment type="caution">
    <text evidence="9">The sequence shown here is derived from an EMBL/GenBank/DDBJ whole genome shotgun (WGS) entry which is preliminary data.</text>
</comment>
<accession>A0ABP7ESD2</accession>
<dbReference type="InterPro" id="IPR036890">
    <property type="entry name" value="HATPase_C_sf"/>
</dbReference>
<feature type="domain" description="Histidine kinase" evidence="8">
    <location>
        <begin position="231"/>
        <end position="447"/>
    </location>
</feature>
<evidence type="ECO:0000256" key="2">
    <source>
        <dbReference type="ARBA" id="ARBA00012438"/>
    </source>
</evidence>